<protein>
    <recommendedName>
        <fullName evidence="4">HXXEE domain-containing protein</fullName>
    </recommendedName>
</protein>
<sequence length="195" mass="20930">MRMWADNAIDIATGRWRLWLLAAVCVAELAHLVWEHLHGGIVSHHLLARPDLPAIWNGWGLVLLPALAWFASGRVSRRIAASRDPRRAGARVAIGAAAGLLTGALLSAAFVQGREDLAGAVLLAAVALGVLLPAFRAECVFGFVVAMTFVFGAFLPLLIGSVVAAVSALAHRGVYPLVWRLWKRTRHPATGRVRS</sequence>
<feature type="transmembrane region" description="Helical" evidence="1">
    <location>
        <begin position="16"/>
        <end position="34"/>
    </location>
</feature>
<dbReference type="OrthoDB" id="9815205at2"/>
<gene>
    <name evidence="2" type="ORF">E2F49_07125</name>
</gene>
<dbReference type="AlphaFoldDB" id="A0A4R5UET6"/>
<feature type="transmembrane region" description="Helical" evidence="1">
    <location>
        <begin position="92"/>
        <end position="111"/>
    </location>
</feature>
<keyword evidence="1" id="KW-0812">Transmembrane</keyword>
<evidence type="ECO:0000313" key="2">
    <source>
        <dbReference type="EMBL" id="TDK33751.1"/>
    </source>
</evidence>
<reference evidence="2 3" key="1">
    <citation type="submission" date="2019-03" db="EMBL/GenBank/DDBJ databases">
        <title>Luteimonas zhaokaii sp.nov., isolated from the rectal contents of Plateau pika in Yushu, Qinghai Province, China.</title>
        <authorList>
            <person name="Zhang G."/>
        </authorList>
    </citation>
    <scope>NUCLEOTIDE SEQUENCE [LARGE SCALE GENOMIC DNA]</scope>
    <source>
        <strain evidence="2 3">THG-MD21</strain>
    </source>
</reference>
<organism evidence="2 3">
    <name type="scientific">Luteimonas terrae</name>
    <dbReference type="NCBI Taxonomy" id="1530191"/>
    <lineage>
        <taxon>Bacteria</taxon>
        <taxon>Pseudomonadati</taxon>
        <taxon>Pseudomonadota</taxon>
        <taxon>Gammaproteobacteria</taxon>
        <taxon>Lysobacterales</taxon>
        <taxon>Lysobacteraceae</taxon>
        <taxon>Luteimonas</taxon>
    </lineage>
</organism>
<feature type="transmembrane region" description="Helical" evidence="1">
    <location>
        <begin position="142"/>
        <end position="170"/>
    </location>
</feature>
<evidence type="ECO:0008006" key="4">
    <source>
        <dbReference type="Google" id="ProtNLM"/>
    </source>
</evidence>
<dbReference type="Proteomes" id="UP000295543">
    <property type="component" value="Unassembled WGS sequence"/>
</dbReference>
<name>A0A4R5UET6_9GAMM</name>
<evidence type="ECO:0000313" key="3">
    <source>
        <dbReference type="Proteomes" id="UP000295543"/>
    </source>
</evidence>
<evidence type="ECO:0000256" key="1">
    <source>
        <dbReference type="SAM" id="Phobius"/>
    </source>
</evidence>
<dbReference type="RefSeq" id="WP_133393164.1">
    <property type="nucleotide sequence ID" value="NZ_SMTG01000002.1"/>
</dbReference>
<keyword evidence="3" id="KW-1185">Reference proteome</keyword>
<comment type="caution">
    <text evidence="2">The sequence shown here is derived from an EMBL/GenBank/DDBJ whole genome shotgun (WGS) entry which is preliminary data.</text>
</comment>
<feature type="transmembrane region" description="Helical" evidence="1">
    <location>
        <begin position="117"/>
        <end position="135"/>
    </location>
</feature>
<accession>A0A4R5UET6</accession>
<keyword evidence="1" id="KW-0472">Membrane</keyword>
<feature type="transmembrane region" description="Helical" evidence="1">
    <location>
        <begin position="54"/>
        <end position="71"/>
    </location>
</feature>
<proteinExistence type="predicted"/>
<keyword evidence="1" id="KW-1133">Transmembrane helix</keyword>
<dbReference type="EMBL" id="SMTG01000002">
    <property type="protein sequence ID" value="TDK33751.1"/>
    <property type="molecule type" value="Genomic_DNA"/>
</dbReference>